<protein>
    <submittedName>
        <fullName evidence="1">Uncharacterized protein</fullName>
    </submittedName>
</protein>
<evidence type="ECO:0000313" key="1">
    <source>
        <dbReference type="EMBL" id="KAG9341273.1"/>
    </source>
</evidence>
<comment type="caution">
    <text evidence="1">The sequence shown here is derived from an EMBL/GenBank/DDBJ whole genome shotgun (WGS) entry which is preliminary data.</text>
</comment>
<gene>
    <name evidence="1" type="ORF">JZ751_019375</name>
</gene>
<keyword evidence="2" id="KW-1185">Reference proteome</keyword>
<reference evidence="1" key="1">
    <citation type="thesis" date="2021" institute="BYU ScholarsArchive" country="Provo, UT, USA">
        <title>Applications of and Algorithms for Genome Assembly and Genomic Analyses with an Emphasis on Marine Teleosts.</title>
        <authorList>
            <person name="Pickett B.D."/>
        </authorList>
    </citation>
    <scope>NUCLEOTIDE SEQUENCE</scope>
    <source>
        <strain evidence="1">HI-2016</strain>
    </source>
</reference>
<proteinExistence type="predicted"/>
<organism evidence="1 2">
    <name type="scientific">Albula glossodonta</name>
    <name type="common">roundjaw bonefish</name>
    <dbReference type="NCBI Taxonomy" id="121402"/>
    <lineage>
        <taxon>Eukaryota</taxon>
        <taxon>Metazoa</taxon>
        <taxon>Chordata</taxon>
        <taxon>Craniata</taxon>
        <taxon>Vertebrata</taxon>
        <taxon>Euteleostomi</taxon>
        <taxon>Actinopterygii</taxon>
        <taxon>Neopterygii</taxon>
        <taxon>Teleostei</taxon>
        <taxon>Albuliformes</taxon>
        <taxon>Albulidae</taxon>
        <taxon>Albula</taxon>
    </lineage>
</organism>
<accession>A0A8T2NKM1</accession>
<evidence type="ECO:0000313" key="2">
    <source>
        <dbReference type="Proteomes" id="UP000824540"/>
    </source>
</evidence>
<dbReference type="EMBL" id="JAFBMS010000036">
    <property type="protein sequence ID" value="KAG9341273.1"/>
    <property type="molecule type" value="Genomic_DNA"/>
</dbReference>
<name>A0A8T2NKM1_9TELE</name>
<dbReference type="Proteomes" id="UP000824540">
    <property type="component" value="Unassembled WGS sequence"/>
</dbReference>
<dbReference type="AlphaFoldDB" id="A0A8T2NKM1"/>
<sequence>MEYETAGGRKQGSLMVPMADGFETTPRLLCSFSRGIAAVGLARVAKTLEAHAPWELFHKCSTQQHCN</sequence>